<dbReference type="PRINTS" id="PR00039">
    <property type="entry name" value="HTHLYSR"/>
</dbReference>
<dbReference type="Pfam" id="PF00126">
    <property type="entry name" value="HTH_1"/>
    <property type="match status" value="1"/>
</dbReference>
<dbReference type="RefSeq" id="WP_025054883.1">
    <property type="nucleotide sequence ID" value="NZ_JACIFU010000001.1"/>
</dbReference>
<dbReference type="FunFam" id="1.10.10.10:FF:000001">
    <property type="entry name" value="LysR family transcriptional regulator"/>
    <property type="match status" value="1"/>
</dbReference>
<dbReference type="PROSITE" id="PS50931">
    <property type="entry name" value="HTH_LYSR"/>
    <property type="match status" value="1"/>
</dbReference>
<dbReference type="GO" id="GO:0006351">
    <property type="term" value="P:DNA-templated transcription"/>
    <property type="evidence" value="ECO:0007669"/>
    <property type="project" value="TreeGrafter"/>
</dbReference>
<keyword evidence="4" id="KW-0804">Transcription</keyword>
<evidence type="ECO:0000313" key="7">
    <source>
        <dbReference type="Proteomes" id="UP000565745"/>
    </source>
</evidence>
<dbReference type="InterPro" id="IPR036388">
    <property type="entry name" value="WH-like_DNA-bd_sf"/>
</dbReference>
<evidence type="ECO:0000256" key="2">
    <source>
        <dbReference type="ARBA" id="ARBA00023015"/>
    </source>
</evidence>
<dbReference type="InterPro" id="IPR005119">
    <property type="entry name" value="LysR_subst-bd"/>
</dbReference>
<dbReference type="InterPro" id="IPR036390">
    <property type="entry name" value="WH_DNA-bd_sf"/>
</dbReference>
<dbReference type="AlphaFoldDB" id="A0A7W6M6J1"/>
<dbReference type="PANTHER" id="PTHR30537">
    <property type="entry name" value="HTH-TYPE TRANSCRIPTIONAL REGULATOR"/>
    <property type="match status" value="1"/>
</dbReference>
<dbReference type="InterPro" id="IPR000847">
    <property type="entry name" value="LysR_HTH_N"/>
</dbReference>
<dbReference type="Proteomes" id="UP000565745">
    <property type="component" value="Unassembled WGS sequence"/>
</dbReference>
<protein>
    <submittedName>
        <fullName evidence="6">DNA-binding transcriptional LysR family regulator</fullName>
    </submittedName>
</protein>
<dbReference type="InterPro" id="IPR058163">
    <property type="entry name" value="LysR-type_TF_proteobact-type"/>
</dbReference>
<dbReference type="GO" id="GO:0003700">
    <property type="term" value="F:DNA-binding transcription factor activity"/>
    <property type="evidence" value="ECO:0007669"/>
    <property type="project" value="InterPro"/>
</dbReference>
<evidence type="ECO:0000259" key="5">
    <source>
        <dbReference type="PROSITE" id="PS50931"/>
    </source>
</evidence>
<feature type="domain" description="HTH lysR-type" evidence="5">
    <location>
        <begin position="6"/>
        <end position="63"/>
    </location>
</feature>
<dbReference type="Gene3D" id="3.40.190.290">
    <property type="match status" value="1"/>
</dbReference>
<dbReference type="OrthoDB" id="9798121at2"/>
<comment type="similarity">
    <text evidence="1">Belongs to the LysR transcriptional regulatory family.</text>
</comment>
<dbReference type="GO" id="GO:0043565">
    <property type="term" value="F:sequence-specific DNA binding"/>
    <property type="evidence" value="ECO:0007669"/>
    <property type="project" value="TreeGrafter"/>
</dbReference>
<evidence type="ECO:0000256" key="4">
    <source>
        <dbReference type="ARBA" id="ARBA00023163"/>
    </source>
</evidence>
<keyword evidence="3 6" id="KW-0238">DNA-binding</keyword>
<proteinExistence type="inferred from homology"/>
<dbReference type="SUPFAM" id="SSF53850">
    <property type="entry name" value="Periplasmic binding protein-like II"/>
    <property type="match status" value="1"/>
</dbReference>
<evidence type="ECO:0000256" key="1">
    <source>
        <dbReference type="ARBA" id="ARBA00009437"/>
    </source>
</evidence>
<sequence>MELTQLDWNLLRAFHATAEHGTLSGAARALGLTQPTLSRQIASLEDKLAIMLFERDGRRLSLTGSGRELLSHVQEMGQAANRLALTASGQRSGLKGLVRITASDVSSAHYLPDIVREIRMRAPQITVEIVADDDIRNLLAREADIALRHVRPEHPNLVARLLQSKAGYFFAATSYLNARGRPKNVNDLTQHDWIAMGEVARMHAYMIGMGIPITPENFKSISANGLVAWEMCKAGLGICPMAEDFAVTAPQVERVLPELLNVTYPVWLVTHREIHTSPRIRLVFDMLAEALS</sequence>
<gene>
    <name evidence="6" type="ORF">GGR93_000798</name>
</gene>
<reference evidence="6 7" key="1">
    <citation type="submission" date="2020-08" db="EMBL/GenBank/DDBJ databases">
        <title>Genomic Encyclopedia of Type Strains, Phase IV (KMG-IV): sequencing the most valuable type-strain genomes for metagenomic binning, comparative biology and taxonomic classification.</title>
        <authorList>
            <person name="Goeker M."/>
        </authorList>
    </citation>
    <scope>NUCLEOTIDE SEQUENCE [LARGE SCALE GENOMIC DNA]</scope>
    <source>
        <strain evidence="6 7">DSM 101015</strain>
    </source>
</reference>
<name>A0A7W6M6J1_9RHOB</name>
<dbReference type="SUPFAM" id="SSF46785">
    <property type="entry name" value="Winged helix' DNA-binding domain"/>
    <property type="match status" value="1"/>
</dbReference>
<evidence type="ECO:0000313" key="6">
    <source>
        <dbReference type="EMBL" id="MBB4173037.1"/>
    </source>
</evidence>
<keyword evidence="7" id="KW-1185">Reference proteome</keyword>
<dbReference type="EMBL" id="JACIFU010000001">
    <property type="protein sequence ID" value="MBB4173037.1"/>
    <property type="molecule type" value="Genomic_DNA"/>
</dbReference>
<comment type="caution">
    <text evidence="6">The sequence shown here is derived from an EMBL/GenBank/DDBJ whole genome shotgun (WGS) entry which is preliminary data.</text>
</comment>
<evidence type="ECO:0000256" key="3">
    <source>
        <dbReference type="ARBA" id="ARBA00023125"/>
    </source>
</evidence>
<dbReference type="Pfam" id="PF03466">
    <property type="entry name" value="LysR_substrate"/>
    <property type="match status" value="1"/>
</dbReference>
<accession>A0A7W6M6J1</accession>
<keyword evidence="2" id="KW-0805">Transcription regulation</keyword>
<dbReference type="PANTHER" id="PTHR30537:SF3">
    <property type="entry name" value="TRANSCRIPTIONAL REGULATORY PROTEIN"/>
    <property type="match status" value="1"/>
</dbReference>
<dbReference type="Gene3D" id="1.10.10.10">
    <property type="entry name" value="Winged helix-like DNA-binding domain superfamily/Winged helix DNA-binding domain"/>
    <property type="match status" value="1"/>
</dbReference>
<organism evidence="6 7">
    <name type="scientific">Sulfitobacter noctilucicola</name>
    <dbReference type="NCBI Taxonomy" id="1342301"/>
    <lineage>
        <taxon>Bacteria</taxon>
        <taxon>Pseudomonadati</taxon>
        <taxon>Pseudomonadota</taxon>
        <taxon>Alphaproteobacteria</taxon>
        <taxon>Rhodobacterales</taxon>
        <taxon>Roseobacteraceae</taxon>
        <taxon>Sulfitobacter</taxon>
    </lineage>
</organism>